<evidence type="ECO:0000256" key="2">
    <source>
        <dbReference type="ARBA" id="ARBA00023015"/>
    </source>
</evidence>
<keyword evidence="4" id="KW-0804">Transcription</keyword>
<dbReference type="InterPro" id="IPR036390">
    <property type="entry name" value="WH_DNA-bd_sf"/>
</dbReference>
<comment type="similarity">
    <text evidence="1">Belongs to the LysR transcriptional regulatory family.</text>
</comment>
<protein>
    <recommendedName>
        <fullName evidence="5">HTH lysR-type domain-containing protein</fullName>
    </recommendedName>
</protein>
<sequence>MLDWDSLRYFLEVARTQRVSAAARKLGVEHTTVSRRIRALESELDTLLFEKSRSAGFVLTEDGQRLFVHAEQMESTVHSARETLSGIG</sequence>
<evidence type="ECO:0000256" key="1">
    <source>
        <dbReference type="ARBA" id="ARBA00009437"/>
    </source>
</evidence>
<dbReference type="PANTHER" id="PTHR30579">
    <property type="entry name" value="TRANSCRIPTIONAL REGULATOR"/>
    <property type="match status" value="1"/>
</dbReference>
<dbReference type="Gene3D" id="1.10.10.10">
    <property type="entry name" value="Winged helix-like DNA-binding domain superfamily/Winged helix DNA-binding domain"/>
    <property type="match status" value="1"/>
</dbReference>
<dbReference type="InterPro" id="IPR000847">
    <property type="entry name" value="LysR_HTH_N"/>
</dbReference>
<accession>X1GI40</accession>
<dbReference type="InterPro" id="IPR036388">
    <property type="entry name" value="WH-like_DNA-bd_sf"/>
</dbReference>
<dbReference type="PROSITE" id="PS50931">
    <property type="entry name" value="HTH_LYSR"/>
    <property type="match status" value="1"/>
</dbReference>
<dbReference type="InterPro" id="IPR050176">
    <property type="entry name" value="LTTR"/>
</dbReference>
<evidence type="ECO:0000259" key="5">
    <source>
        <dbReference type="PROSITE" id="PS50931"/>
    </source>
</evidence>
<dbReference type="Pfam" id="PF00126">
    <property type="entry name" value="HTH_1"/>
    <property type="match status" value="1"/>
</dbReference>
<gene>
    <name evidence="6" type="ORF">S03H2_30527</name>
</gene>
<reference evidence="6" key="1">
    <citation type="journal article" date="2014" name="Front. Microbiol.">
        <title>High frequency of phylogenetically diverse reductive dehalogenase-homologous genes in deep subseafloor sedimentary metagenomes.</title>
        <authorList>
            <person name="Kawai M."/>
            <person name="Futagami T."/>
            <person name="Toyoda A."/>
            <person name="Takaki Y."/>
            <person name="Nishi S."/>
            <person name="Hori S."/>
            <person name="Arai W."/>
            <person name="Tsubouchi T."/>
            <person name="Morono Y."/>
            <person name="Uchiyama I."/>
            <person name="Ito T."/>
            <person name="Fujiyama A."/>
            <person name="Inagaki F."/>
            <person name="Takami H."/>
        </authorList>
    </citation>
    <scope>NUCLEOTIDE SEQUENCE</scope>
    <source>
        <strain evidence="6">Expedition CK06-06</strain>
    </source>
</reference>
<dbReference type="SUPFAM" id="SSF46785">
    <property type="entry name" value="Winged helix' DNA-binding domain"/>
    <property type="match status" value="1"/>
</dbReference>
<dbReference type="AlphaFoldDB" id="X1GI40"/>
<keyword evidence="3" id="KW-0238">DNA-binding</keyword>
<feature type="non-terminal residue" evidence="6">
    <location>
        <position position="88"/>
    </location>
</feature>
<name>X1GI40_9ZZZZ</name>
<evidence type="ECO:0000256" key="4">
    <source>
        <dbReference type="ARBA" id="ARBA00023163"/>
    </source>
</evidence>
<dbReference type="PANTHER" id="PTHR30579:SF3">
    <property type="entry name" value="TRANSCRIPTIONAL REGULATORY PROTEIN"/>
    <property type="match status" value="1"/>
</dbReference>
<feature type="domain" description="HTH lysR-type" evidence="5">
    <location>
        <begin position="2"/>
        <end position="60"/>
    </location>
</feature>
<evidence type="ECO:0000313" key="6">
    <source>
        <dbReference type="EMBL" id="GAH56862.1"/>
    </source>
</evidence>
<organism evidence="6">
    <name type="scientific">marine sediment metagenome</name>
    <dbReference type="NCBI Taxonomy" id="412755"/>
    <lineage>
        <taxon>unclassified sequences</taxon>
        <taxon>metagenomes</taxon>
        <taxon>ecological metagenomes</taxon>
    </lineage>
</organism>
<keyword evidence="2" id="KW-0805">Transcription regulation</keyword>
<comment type="caution">
    <text evidence="6">The sequence shown here is derived from an EMBL/GenBank/DDBJ whole genome shotgun (WGS) entry which is preliminary data.</text>
</comment>
<evidence type="ECO:0000256" key="3">
    <source>
        <dbReference type="ARBA" id="ARBA00023125"/>
    </source>
</evidence>
<dbReference type="GO" id="GO:0003677">
    <property type="term" value="F:DNA binding"/>
    <property type="evidence" value="ECO:0007669"/>
    <property type="project" value="UniProtKB-KW"/>
</dbReference>
<proteinExistence type="inferred from homology"/>
<dbReference type="GO" id="GO:0003700">
    <property type="term" value="F:DNA-binding transcription factor activity"/>
    <property type="evidence" value="ECO:0007669"/>
    <property type="project" value="InterPro"/>
</dbReference>
<dbReference type="EMBL" id="BARU01018469">
    <property type="protein sequence ID" value="GAH56862.1"/>
    <property type="molecule type" value="Genomic_DNA"/>
</dbReference>
<dbReference type="FunFam" id="1.10.10.10:FF:000001">
    <property type="entry name" value="LysR family transcriptional regulator"/>
    <property type="match status" value="1"/>
</dbReference>